<keyword evidence="2" id="KW-0472">Membrane</keyword>
<feature type="transmembrane region" description="Helical" evidence="2">
    <location>
        <begin position="180"/>
        <end position="197"/>
    </location>
</feature>
<evidence type="ECO:0000313" key="4">
    <source>
        <dbReference type="EMBL" id="PXY01269.1"/>
    </source>
</evidence>
<dbReference type="InterPro" id="IPR014782">
    <property type="entry name" value="Peptidase_M1_dom"/>
</dbReference>
<protein>
    <recommendedName>
        <fullName evidence="3">Peptidase M1 membrane alanine aminopeptidase domain-containing protein</fullName>
    </recommendedName>
</protein>
<dbReference type="RefSeq" id="WP_110360900.1">
    <property type="nucleotide sequence ID" value="NZ_QFLI01000004.1"/>
</dbReference>
<sequence length="1234" mass="141822">MSKFNTLFKFELKYWLKNPATYIYSAVLLVISTLVMAGSLGVFDSNTASVASVRLANSPIALFNSFGILTLGYFLLPSIVGGSVNRDFSSEMHSILYSYPFKKSEYIPAKFLSSIVVTLVIFLIFGLGFMIAPLLPGVNAELLGPFRPMAFLQIYGMVILPNILLFGAIVFSVITFTRNLGAGFITMIILFFVQAMADNYMSQLDSKTLAALLDPFGASAIQNATEYWNVAERNTNLLPMGGLVLINRIIWISVSLLIFSLTYYKFQFTQNALSFRWFSKKSAVVTKDNFNNLRDINLPKVNIDNSFSWNIKLMWSISKMNFKFIIKSVPFMVMVAVGILFMVIGHNTTMNLFGTTTYSTTWKMLLIPSSMFRLFILLITFLYSGMLVQRERRAKIFELVDVTHTPNWVQYFSKFIALIKMQVVLLFVVMVTCIVIQLSEGYYDIEPIHYLTELFLFMLPSYIVWAGLSLFVQSLFANFYIGFFVLFIFSIISPFVSKIGIEQNIFKFNAGPSVNYSDMDGYGRGVAAFMFYRLYWLLFSSSLLILGLAIWRRGVRETVKIRFRRAKENLSRGLYVSLAVCVIGFISIGSYIYWFDNVFNEYKSAKQSELDRVEYEKTYSKYYNIPQPRIVDAKIDVDLFPETNDLKVKGDYIVKNKSNEPIDSIHINYQYKNTAVSFSRKAELMSKDTVFQYNIYKLEKPLMPGDSMQMHFTLSNQENHFLEYNSPVIGNGTFFNNGSFPSFGYSRSGELTDNTVRKKYDLPKRDRMAAPTDTSALGNTYISECADWVNFETTVSTSADQIAIAPGYLQDKRVEGDRAYYHYKMDAPILNFYSWVSGKYEVYTDKYKDINIEIYYHKGHDYNIADMVEAVKASLKYYGENYSPYQHKQVRIIEFPRTYGTFAQSFPNTIPFSEAIGFIAKEDKSKEGAVNYAYHVTAHEMAHQWWAHQVIGANVQGATLMSESLSEYSAIKVLEQKYPKNKIRKFMKEELNGYLRGRGSEQVKEQPLMYNENQQYIHYNKGAIAMYAISDYMGENNLNQALSEYVSDVAFQEPPYTTSLEFVDLMKEHMPDSMDYVITDMLETITLFDNKVDSAYVSKTKDGKYKVDFVVEAQKYRVINSKNEENKELSSDDSSVTISINTKQREDDKQYIDMNDWIDLAIFVEDENNEEQEILFKKVHITAKENKFSFIVDKKPHSVGIDPYHKLIDRKTADNTEKLKEKKENSTTKDQSVS</sequence>
<feature type="transmembrane region" description="Helical" evidence="2">
    <location>
        <begin position="55"/>
        <end position="76"/>
    </location>
</feature>
<keyword evidence="5" id="KW-1185">Reference proteome</keyword>
<keyword evidence="2" id="KW-0812">Transmembrane</keyword>
<feature type="transmembrane region" description="Helical" evidence="2">
    <location>
        <begin position="479"/>
        <end position="497"/>
    </location>
</feature>
<evidence type="ECO:0000313" key="5">
    <source>
        <dbReference type="Proteomes" id="UP000248079"/>
    </source>
</evidence>
<comment type="caution">
    <text evidence="4">The sequence shown here is derived from an EMBL/GenBank/DDBJ whole genome shotgun (WGS) entry which is preliminary data.</text>
</comment>
<evidence type="ECO:0000256" key="1">
    <source>
        <dbReference type="SAM" id="MobiDB-lite"/>
    </source>
</evidence>
<gene>
    <name evidence="4" type="ORF">DF185_11540</name>
</gene>
<feature type="transmembrane region" description="Helical" evidence="2">
    <location>
        <begin position="324"/>
        <end position="345"/>
    </location>
</feature>
<feature type="transmembrane region" description="Helical" evidence="2">
    <location>
        <begin position="415"/>
        <end position="438"/>
    </location>
</feature>
<feature type="transmembrane region" description="Helical" evidence="2">
    <location>
        <begin position="534"/>
        <end position="552"/>
    </location>
</feature>
<evidence type="ECO:0000256" key="2">
    <source>
        <dbReference type="SAM" id="Phobius"/>
    </source>
</evidence>
<dbReference type="EMBL" id="QFLI01000004">
    <property type="protein sequence ID" value="PXY01269.1"/>
    <property type="molecule type" value="Genomic_DNA"/>
</dbReference>
<dbReference type="InterPro" id="IPR027268">
    <property type="entry name" value="Peptidase_M4/M1_CTD_sf"/>
</dbReference>
<dbReference type="GO" id="GO:0008237">
    <property type="term" value="F:metallopeptidase activity"/>
    <property type="evidence" value="ECO:0007669"/>
    <property type="project" value="InterPro"/>
</dbReference>
<feature type="transmembrane region" description="Helical" evidence="2">
    <location>
        <begin position="152"/>
        <end position="173"/>
    </location>
</feature>
<dbReference type="Pfam" id="PF01433">
    <property type="entry name" value="Peptidase_M1"/>
    <property type="match status" value="1"/>
</dbReference>
<feature type="compositionally biased region" description="Basic and acidic residues" evidence="1">
    <location>
        <begin position="1210"/>
        <end position="1227"/>
    </location>
</feature>
<dbReference type="Proteomes" id="UP000248079">
    <property type="component" value="Unassembled WGS sequence"/>
</dbReference>
<accession>A0A2V3ZXT7</accession>
<feature type="transmembrane region" description="Helical" evidence="2">
    <location>
        <begin position="21"/>
        <end position="43"/>
    </location>
</feature>
<feature type="domain" description="Peptidase M1 membrane alanine aminopeptidase" evidence="3">
    <location>
        <begin position="869"/>
        <end position="1068"/>
    </location>
</feature>
<feature type="transmembrane region" description="Helical" evidence="2">
    <location>
        <begin position="365"/>
        <end position="388"/>
    </location>
</feature>
<dbReference type="SUPFAM" id="SSF55486">
    <property type="entry name" value="Metalloproteases ('zincins'), catalytic domain"/>
    <property type="match status" value="1"/>
</dbReference>
<dbReference type="AlphaFoldDB" id="A0A2V3ZXT7"/>
<feature type="transmembrane region" description="Helical" evidence="2">
    <location>
        <begin position="245"/>
        <end position="266"/>
    </location>
</feature>
<evidence type="ECO:0000259" key="3">
    <source>
        <dbReference type="Pfam" id="PF01433"/>
    </source>
</evidence>
<dbReference type="OrthoDB" id="100605at2"/>
<dbReference type="Gene3D" id="1.10.390.10">
    <property type="entry name" value="Neutral Protease Domain 2"/>
    <property type="match status" value="1"/>
</dbReference>
<dbReference type="GO" id="GO:0008270">
    <property type="term" value="F:zinc ion binding"/>
    <property type="evidence" value="ECO:0007669"/>
    <property type="project" value="InterPro"/>
</dbReference>
<keyword evidence="2" id="KW-1133">Transmembrane helix</keyword>
<name>A0A2V3ZXT7_9BACT</name>
<feature type="transmembrane region" description="Helical" evidence="2">
    <location>
        <begin position="450"/>
        <end position="472"/>
    </location>
</feature>
<feature type="region of interest" description="Disordered" evidence="1">
    <location>
        <begin position="1210"/>
        <end position="1234"/>
    </location>
</feature>
<proteinExistence type="predicted"/>
<organism evidence="4 5">
    <name type="scientific">Marinifilum breve</name>
    <dbReference type="NCBI Taxonomy" id="2184082"/>
    <lineage>
        <taxon>Bacteria</taxon>
        <taxon>Pseudomonadati</taxon>
        <taxon>Bacteroidota</taxon>
        <taxon>Bacteroidia</taxon>
        <taxon>Marinilabiliales</taxon>
        <taxon>Marinifilaceae</taxon>
    </lineage>
</organism>
<reference evidence="4 5" key="1">
    <citation type="submission" date="2018-05" db="EMBL/GenBank/DDBJ databases">
        <title>Marinifilum breve JC075T sp. nov., a marine bacterium isolated from Yongle Blue Hole in the South China Sea.</title>
        <authorList>
            <person name="Fu T."/>
        </authorList>
    </citation>
    <scope>NUCLEOTIDE SEQUENCE [LARGE SCALE GENOMIC DNA]</scope>
    <source>
        <strain evidence="4 5">JC075</strain>
    </source>
</reference>
<feature type="transmembrane region" description="Helical" evidence="2">
    <location>
        <begin position="111"/>
        <end position="132"/>
    </location>
</feature>
<feature type="transmembrane region" description="Helical" evidence="2">
    <location>
        <begin position="573"/>
        <end position="594"/>
    </location>
</feature>